<accession>A0A109GEN7</accession>
<evidence type="ECO:0000313" key="1">
    <source>
        <dbReference type="EMBL" id="KWU65420.1"/>
    </source>
</evidence>
<dbReference type="Proteomes" id="UP000065797">
    <property type="component" value="Unassembled WGS sequence"/>
</dbReference>
<evidence type="ECO:0008006" key="3">
    <source>
        <dbReference type="Google" id="ProtNLM"/>
    </source>
</evidence>
<organism evidence="1 2">
    <name type="scientific">Bacillus mycoides</name>
    <dbReference type="NCBI Taxonomy" id="1405"/>
    <lineage>
        <taxon>Bacteria</taxon>
        <taxon>Bacillati</taxon>
        <taxon>Bacillota</taxon>
        <taxon>Bacilli</taxon>
        <taxon>Bacillales</taxon>
        <taxon>Bacillaceae</taxon>
        <taxon>Bacillus</taxon>
        <taxon>Bacillus cereus group</taxon>
    </lineage>
</organism>
<evidence type="ECO:0000313" key="2">
    <source>
        <dbReference type="Proteomes" id="UP000065797"/>
    </source>
</evidence>
<proteinExistence type="predicted"/>
<reference evidence="1 2" key="1">
    <citation type="submission" date="2016-01" db="EMBL/GenBank/DDBJ databases">
        <authorList>
            <person name="McClelland M."/>
            <person name="Jain A."/>
            <person name="Saraogi P."/>
            <person name="Mendelson R."/>
            <person name="Westerman R."/>
            <person name="SanMiguel P."/>
            <person name="Csonka L."/>
        </authorList>
    </citation>
    <scope>NUCLEOTIDE SEQUENCE [LARGE SCALE GENOMIC DNA]</scope>
    <source>
        <strain evidence="1 2">PE8-15</strain>
    </source>
</reference>
<gene>
    <name evidence="1" type="ORF">AWW70_10665</name>
</gene>
<dbReference type="EMBL" id="LRPH01000038">
    <property type="protein sequence ID" value="KWU65420.1"/>
    <property type="molecule type" value="Genomic_DNA"/>
</dbReference>
<comment type="caution">
    <text evidence="1">The sequence shown here is derived from an EMBL/GenBank/DDBJ whole genome shotgun (WGS) entry which is preliminary data.</text>
</comment>
<name>A0A109GEN7_BACMY</name>
<protein>
    <recommendedName>
        <fullName evidence="3">Alcohol dehydrogenase</fullName>
    </recommendedName>
</protein>
<dbReference type="AlphaFoldDB" id="A0A109GEN7"/>
<sequence>MGSSLRVVATSVNFADIKSRYGKKGTKATKSFPIQDAGKAHEWVESRQSTGKVILHVQTAP</sequence>